<dbReference type="SUPFAM" id="SSF48452">
    <property type="entry name" value="TPR-like"/>
    <property type="match status" value="1"/>
</dbReference>
<evidence type="ECO:0000313" key="4">
    <source>
        <dbReference type="Proteomes" id="UP001159405"/>
    </source>
</evidence>
<dbReference type="PANTHER" id="PTHR46014:SF1">
    <property type="entry name" value="TETRATRICOPEPTIDE REPEAT PROTEIN 1"/>
    <property type="match status" value="1"/>
</dbReference>
<dbReference type="PROSITE" id="PS50005">
    <property type="entry name" value="TPR"/>
    <property type="match status" value="2"/>
</dbReference>
<feature type="compositionally biased region" description="Basic and acidic residues" evidence="2">
    <location>
        <begin position="23"/>
        <end position="46"/>
    </location>
</feature>
<evidence type="ECO:0008006" key="5">
    <source>
        <dbReference type="Google" id="ProtNLM"/>
    </source>
</evidence>
<evidence type="ECO:0000256" key="1">
    <source>
        <dbReference type="PROSITE-ProRule" id="PRU00339"/>
    </source>
</evidence>
<keyword evidence="4" id="KW-1185">Reference proteome</keyword>
<feature type="compositionally biased region" description="Basic and acidic residues" evidence="2">
    <location>
        <begin position="115"/>
        <end position="134"/>
    </location>
</feature>
<feature type="compositionally biased region" description="Basic and acidic residues" evidence="2">
    <location>
        <begin position="1"/>
        <end position="14"/>
    </location>
</feature>
<proteinExistence type="predicted"/>
<organism evidence="3 4">
    <name type="scientific">Porites lobata</name>
    <dbReference type="NCBI Taxonomy" id="104759"/>
    <lineage>
        <taxon>Eukaryota</taxon>
        <taxon>Metazoa</taxon>
        <taxon>Cnidaria</taxon>
        <taxon>Anthozoa</taxon>
        <taxon>Hexacorallia</taxon>
        <taxon>Scleractinia</taxon>
        <taxon>Fungiina</taxon>
        <taxon>Poritidae</taxon>
        <taxon>Porites</taxon>
    </lineage>
</organism>
<dbReference type="InterPro" id="IPR052769">
    <property type="entry name" value="TPR_domain_protein"/>
</dbReference>
<dbReference type="EMBL" id="CALNXK010000011">
    <property type="protein sequence ID" value="CAH3043803.1"/>
    <property type="molecule type" value="Genomic_DNA"/>
</dbReference>
<feature type="region of interest" description="Disordered" evidence="2">
    <location>
        <begin position="1"/>
        <end position="134"/>
    </location>
</feature>
<reference evidence="3 4" key="1">
    <citation type="submission" date="2022-05" db="EMBL/GenBank/DDBJ databases">
        <authorList>
            <consortium name="Genoscope - CEA"/>
            <person name="William W."/>
        </authorList>
    </citation>
    <scope>NUCLEOTIDE SEQUENCE [LARGE SCALE GENOMIC DNA]</scope>
</reference>
<dbReference type="Gene3D" id="1.25.40.10">
    <property type="entry name" value="Tetratricopeptide repeat domain"/>
    <property type="match status" value="1"/>
</dbReference>
<feature type="repeat" description="TPR" evidence="1">
    <location>
        <begin position="164"/>
        <end position="197"/>
    </location>
</feature>
<dbReference type="Proteomes" id="UP001159405">
    <property type="component" value="Unassembled WGS sequence"/>
</dbReference>
<dbReference type="SMART" id="SM00028">
    <property type="entry name" value="TPR"/>
    <property type="match status" value="3"/>
</dbReference>
<comment type="caution">
    <text evidence="3">The sequence shown here is derived from an EMBL/GenBank/DDBJ whole genome shotgun (WGS) entry which is preliminary data.</text>
</comment>
<gene>
    <name evidence="3" type="ORF">PLOB_00002666</name>
</gene>
<evidence type="ECO:0000313" key="3">
    <source>
        <dbReference type="EMBL" id="CAH3043803.1"/>
    </source>
</evidence>
<dbReference type="InterPro" id="IPR011990">
    <property type="entry name" value="TPR-like_helical_dom_sf"/>
</dbReference>
<name>A0ABN8NAC0_9CNID</name>
<dbReference type="InterPro" id="IPR019734">
    <property type="entry name" value="TPR_rpt"/>
</dbReference>
<sequence>MASKMDEDSEEKLKSVATQLPSDEGKNDGLDVKQIKEDRDRIEASKASKNSEIVNEVVDNFSGDESESETFQDAVQDLHLNEKMDSLGTTEDEAENNDKLKDGEGVAEEQDILTPEEKEERKTQAQQFKDRGNDYFKRSEYPEAKELYTNAIKICPDDFTKEKSVFYANRAACLVKMDQHKEAIEDCTKALDLNPDYMKVRLRRAQCYEHEDRLEEALEEYQKVFDADRSSHVAREALMRLPEQIKVKHEKMKEEMIGKLKELGNVFLRPFGLSTNNFKLTQDPNSGGYSVNFQK</sequence>
<evidence type="ECO:0000256" key="2">
    <source>
        <dbReference type="SAM" id="MobiDB-lite"/>
    </source>
</evidence>
<dbReference type="Pfam" id="PF13181">
    <property type="entry name" value="TPR_8"/>
    <property type="match status" value="1"/>
</dbReference>
<protein>
    <recommendedName>
        <fullName evidence="5">Tetratricopeptide repeat protein 1</fullName>
    </recommendedName>
</protein>
<dbReference type="PANTHER" id="PTHR46014">
    <property type="entry name" value="TETRATRICOPEPTIDE REPEAT PROTEIN 1"/>
    <property type="match status" value="1"/>
</dbReference>
<dbReference type="Pfam" id="PF00515">
    <property type="entry name" value="TPR_1"/>
    <property type="match status" value="1"/>
</dbReference>
<feature type="repeat" description="TPR" evidence="1">
    <location>
        <begin position="125"/>
        <end position="158"/>
    </location>
</feature>
<keyword evidence="1" id="KW-0802">TPR repeat</keyword>
<accession>A0ABN8NAC0</accession>